<feature type="compositionally biased region" description="Basic and acidic residues" evidence="1">
    <location>
        <begin position="216"/>
        <end position="240"/>
    </location>
</feature>
<dbReference type="Pfam" id="PF07987">
    <property type="entry name" value="DUF1775"/>
    <property type="match status" value="1"/>
</dbReference>
<keyword evidence="5" id="KW-1185">Reference proteome</keyword>
<keyword evidence="2" id="KW-0472">Membrane</keyword>
<evidence type="ECO:0000313" key="4">
    <source>
        <dbReference type="EMBL" id="AJE84123.1"/>
    </source>
</evidence>
<evidence type="ECO:0000313" key="5">
    <source>
        <dbReference type="Proteomes" id="UP000031523"/>
    </source>
</evidence>
<dbReference type="CDD" id="cd08545">
    <property type="entry name" value="YcnI_like"/>
    <property type="match status" value="1"/>
</dbReference>
<gene>
    <name evidence="4" type="ORF">SLNWT_3747</name>
</gene>
<dbReference type="Gene3D" id="2.60.40.2230">
    <property type="entry name" value="Uncharacterised protein YcnI-like PF07987, DUF1775"/>
    <property type="match status" value="1"/>
</dbReference>
<feature type="transmembrane region" description="Helical" evidence="2">
    <location>
        <begin position="256"/>
        <end position="276"/>
    </location>
</feature>
<feature type="domain" description="YncI copper-binding" evidence="3">
    <location>
        <begin position="63"/>
        <end position="211"/>
    </location>
</feature>
<proteinExistence type="predicted"/>
<reference evidence="4 5" key="1">
    <citation type="submission" date="2015-01" db="EMBL/GenBank/DDBJ databases">
        <title>Enhanced salinomycin production by adjusting the supply of polyketide extender units in Streptomyce albus DSM 41398.</title>
        <authorList>
            <person name="Lu C."/>
        </authorList>
    </citation>
    <scope>NUCLEOTIDE SEQUENCE [LARGE SCALE GENOMIC DNA]</scope>
    <source>
        <strain evidence="5">ATCC 21838 / DSM 41398 / FERM P-419 / JCM 4703 / NBRC 107858</strain>
    </source>
</reference>
<keyword evidence="2" id="KW-0812">Transmembrane</keyword>
<feature type="transmembrane region" description="Helical" evidence="2">
    <location>
        <begin position="42"/>
        <end position="62"/>
    </location>
</feature>
<evidence type="ECO:0000256" key="1">
    <source>
        <dbReference type="SAM" id="MobiDB-lite"/>
    </source>
</evidence>
<dbReference type="EMBL" id="CP010519">
    <property type="protein sequence ID" value="AJE84123.1"/>
    <property type="molecule type" value="Genomic_DNA"/>
</dbReference>
<dbReference type="AlphaFoldDB" id="A0A0B5ENC7"/>
<feature type="region of interest" description="Disordered" evidence="1">
    <location>
        <begin position="1"/>
        <end position="32"/>
    </location>
</feature>
<accession>A0A0B5ENC7</accession>
<keyword evidence="2" id="KW-1133">Transmembrane helix</keyword>
<evidence type="ECO:0000256" key="2">
    <source>
        <dbReference type="SAM" id="Phobius"/>
    </source>
</evidence>
<sequence length="281" mass="29346">MLKSTAPKSAVRNDAVPNDTVPETGTTVSADRRRRNVRLARLGVVGATAATGLALCCAPAFAHVSVQPEGPAAKGGYATVSFKVPNERDQASTTKLEVSFPEEHPLASVMPQPVPGWKAKVTKSTLDKPLESHGKKITEVVSKVTWTADGKGVEPGFFQKFPLSLGQLPEDSDELVFKAVQTYSDKEVVRWIEPQQEGQPEPENPAPVLQLTAAEEEGHSHGGGTDADKAAEGKSGEKSAESASGDDGGSDTTARVLGIAGIVVGVAGVAFGVLAGRRRTS</sequence>
<evidence type="ECO:0000259" key="3">
    <source>
        <dbReference type="Pfam" id="PF07987"/>
    </source>
</evidence>
<feature type="region of interest" description="Disordered" evidence="1">
    <location>
        <begin position="215"/>
        <end position="250"/>
    </location>
</feature>
<dbReference type="InterPro" id="IPR038507">
    <property type="entry name" value="YcnI-like_sf"/>
</dbReference>
<organism evidence="4 5">
    <name type="scientific">Streptomyces albus (strain ATCC 21838 / DSM 41398 / FERM P-419 / JCM 4703 / NBRC 107858)</name>
    <dbReference type="NCBI Taxonomy" id="1081613"/>
    <lineage>
        <taxon>Bacteria</taxon>
        <taxon>Bacillati</taxon>
        <taxon>Actinomycetota</taxon>
        <taxon>Actinomycetes</taxon>
        <taxon>Kitasatosporales</taxon>
        <taxon>Streptomycetaceae</taxon>
        <taxon>Streptomyces</taxon>
    </lineage>
</organism>
<dbReference type="KEGG" id="sals:SLNWT_3747"/>
<name>A0A0B5ENC7_STRA4</name>
<protein>
    <recommendedName>
        <fullName evidence="3">YncI copper-binding domain-containing protein</fullName>
    </recommendedName>
</protein>
<dbReference type="InterPro" id="IPR012533">
    <property type="entry name" value="YcnI-copper_dom"/>
</dbReference>
<dbReference type="Proteomes" id="UP000031523">
    <property type="component" value="Chromosome"/>
</dbReference>